<feature type="domain" description="C2" evidence="7">
    <location>
        <begin position="1139"/>
        <end position="1256"/>
    </location>
</feature>
<dbReference type="Proteomes" id="UP000663880">
    <property type="component" value="Unassembled WGS sequence"/>
</dbReference>
<keyword evidence="4" id="KW-1133">Transmembrane helix</keyword>
<dbReference type="SMART" id="SM00239">
    <property type="entry name" value="C2"/>
    <property type="match status" value="3"/>
</dbReference>
<name>A0A821LC55_9NEOP</name>
<feature type="coiled-coil region" evidence="6">
    <location>
        <begin position="461"/>
        <end position="488"/>
    </location>
</feature>
<evidence type="ECO:0000313" key="8">
    <source>
        <dbReference type="EMBL" id="CAF4748689.1"/>
    </source>
</evidence>
<feature type="domain" description="C2" evidence="7">
    <location>
        <begin position="176"/>
        <end position="299"/>
    </location>
</feature>
<evidence type="ECO:0000256" key="6">
    <source>
        <dbReference type="SAM" id="Coils"/>
    </source>
</evidence>
<dbReference type="SUPFAM" id="SSF49562">
    <property type="entry name" value="C2 domain (Calcium/lipid-binding domain, CaLB)"/>
    <property type="match status" value="4"/>
</dbReference>
<organism evidence="8 9">
    <name type="scientific">Pieris macdunnoughi</name>
    <dbReference type="NCBI Taxonomy" id="345717"/>
    <lineage>
        <taxon>Eukaryota</taxon>
        <taxon>Metazoa</taxon>
        <taxon>Ecdysozoa</taxon>
        <taxon>Arthropoda</taxon>
        <taxon>Hexapoda</taxon>
        <taxon>Insecta</taxon>
        <taxon>Pterygota</taxon>
        <taxon>Neoptera</taxon>
        <taxon>Endopterygota</taxon>
        <taxon>Lepidoptera</taxon>
        <taxon>Glossata</taxon>
        <taxon>Ditrysia</taxon>
        <taxon>Papilionoidea</taxon>
        <taxon>Pieridae</taxon>
        <taxon>Pierinae</taxon>
        <taxon>Pieris</taxon>
    </lineage>
</organism>
<keyword evidence="2" id="KW-0812">Transmembrane</keyword>
<dbReference type="SMART" id="SM01202">
    <property type="entry name" value="FerI"/>
    <property type="match status" value="1"/>
</dbReference>
<dbReference type="PANTHER" id="PTHR12546">
    <property type="entry name" value="FER-1-LIKE"/>
    <property type="match status" value="1"/>
</dbReference>
<dbReference type="InterPro" id="IPR012561">
    <property type="entry name" value="Ferlin_B-domain"/>
</dbReference>
<keyword evidence="9" id="KW-1185">Reference proteome</keyword>
<dbReference type="SMART" id="SM01201">
    <property type="entry name" value="FerB"/>
    <property type="match status" value="1"/>
</dbReference>
<evidence type="ECO:0000313" key="9">
    <source>
        <dbReference type="Proteomes" id="UP000663880"/>
    </source>
</evidence>
<comment type="caution">
    <text evidence="8">The sequence shown here is derived from an EMBL/GenBank/DDBJ whole genome shotgun (WGS) entry which is preliminary data.</text>
</comment>
<feature type="domain" description="C2" evidence="7">
    <location>
        <begin position="16"/>
        <end position="140"/>
    </location>
</feature>
<evidence type="ECO:0000256" key="4">
    <source>
        <dbReference type="ARBA" id="ARBA00022989"/>
    </source>
</evidence>
<dbReference type="Gene3D" id="2.60.40.150">
    <property type="entry name" value="C2 domain"/>
    <property type="match status" value="3"/>
</dbReference>
<dbReference type="Pfam" id="PF22901">
    <property type="entry name" value="dsrm_Ferlin"/>
    <property type="match status" value="1"/>
</dbReference>
<comment type="subcellular location">
    <subcellularLocation>
        <location evidence="1">Membrane</location>
        <topology evidence="1">Single-pass membrane protein</topology>
    </subcellularLocation>
</comment>
<evidence type="ECO:0000259" key="7">
    <source>
        <dbReference type="PROSITE" id="PS50004"/>
    </source>
</evidence>
<evidence type="ECO:0000256" key="5">
    <source>
        <dbReference type="ARBA" id="ARBA00023136"/>
    </source>
</evidence>
<protein>
    <recommendedName>
        <fullName evidence="7">C2 domain-containing protein</fullName>
    </recommendedName>
</protein>
<sequence>MLSKSSEQFERQKAVRPPTYRIVNDHNTEAMPQYLQISINVIEGRKLAWFNPHSANSYVTVVYGKKKYRTSLRRNMLEPYYNELFTFDTCANIEDILRTNVWVAIMEPRCYASPRILGETSIDLNLIWTQPNHQAVNKWVQLHLPRNHSFGPVGFLKLCISISFRGEMHIYSASVRNEKVEETLLLSGSEQQCANYQITIYEAFGLPCNPGGDRRYAKPPSTYVKVFFCGLVARTAIQSKTNNPKYYEQVSIVEMFPNKSRVIRIEVWSTEDNTKKPLASTYLSLENISYDGENGFLPTFGPSLLHMYGASNICDDGPYYAGAVLISLNTIVPYYQNNIRTVHVEPTPLKIDDIWQTKEICLNCSIFEVSMLDREIVGKACGVAITFGEIAPLKHKDEDFLSFMNELRTHKYHYTGCLNIAKVPPYGYLDFSGAFPVLQIATYLPDYRFRMFKCNMVEKIITHLETTLREIERHLECKKETTNELLNKINSCLNDTACSILNFLGFIQTLKEENITYKNTELDEKEIALLNEEMEKIYYRISTRITPVPSQSGTMWKYPNDETIVFKKAVKSLLFEGKVIADSLRKILLNAPHGWPDIIVWLLNDGSRVAYAKLSPIDYLFSDVPEQVGKFCGKVQTLLMKPLKCPYHVTSTGCICVVGKTELSFWLGTYQEKSAFEFCLPPGYRLKIKGLDMCLKCSSTMVEVRAFIYKAKIVNQSSANSQGKIFVRINIFNSVKETEEISYTHTPMWNQVLKTQKMVFIPPERLWTSPPIATVEIVNIETSGKREIIGRVLIKSAVDDRQDYEFAPKLEWYELYTGVECTGEILMSIQTIQVIEKLVKSTLYSPLEDSFMVANVKEFDESDAIEPLPSTLIPKLATYKLDVYWWGLRDVNITRKPCVTLEIDNVVIKSNVIIDKKMNSNFQNGRMSATFQADDLPMLNIRLHDSSTFGRKLYLGANAVKNPKKFIVDCIPQQDRDASLHRASIISSDFLQVSPNLCVKKNSQSKWSHSIESDSINASMNNIRRSYWHRLCCSEPAEEEYILLPVVTNKKKCQNKCASPKTDWWTRYMQSLEIYDSELELQPQFSKLRDWCSAIKLYYKKGRLSENNQLICGRIKAGLAIYRWPPPSDTVAVSASGVDLNKGYFDDHPNNDPAKFLVRVYIIRAFNLKTKEFGKSDPYTVVNCGKKHFGNRADYVANSWNPIFAKVHEFRCNIPEEYKITISLYDYNAIPPDEIIGSTSVDLEDRIYTKHRARVGLSKEFTLNEPTKWRDCVKPSEILEDLCQKNHLPPPVFLDTSAVVINGVKYVDDGYQRDITYSSTELKENLCLSILHKWHTIPICGYHLVPEHVETRFLYNDEKPGIEQGQLHMWVDIFPLQSDTFIPPPLEIKPFDLEEFELHIAIDSVRDVKLNNLRNNMDLFVRAWLGSSENAQEKRLYTHKTTEKCNCQMLFSFQYQLTAKKLHMKEVGALNELGDHLSPLLVVQIIELSNATDCLGYTKFLFYKQ</sequence>
<dbReference type="InterPro" id="IPR055072">
    <property type="entry name" value="Ferlin_DSRM"/>
</dbReference>
<evidence type="ECO:0000256" key="2">
    <source>
        <dbReference type="ARBA" id="ARBA00022692"/>
    </source>
</evidence>
<dbReference type="InterPro" id="IPR037724">
    <property type="entry name" value="C2E_Ferlin"/>
</dbReference>
<dbReference type="GO" id="GO:0007009">
    <property type="term" value="P:plasma membrane organization"/>
    <property type="evidence" value="ECO:0007669"/>
    <property type="project" value="TreeGrafter"/>
</dbReference>
<dbReference type="GO" id="GO:0016020">
    <property type="term" value="C:membrane"/>
    <property type="evidence" value="ECO:0007669"/>
    <property type="project" value="UniProtKB-SubCell"/>
</dbReference>
<evidence type="ECO:0000256" key="1">
    <source>
        <dbReference type="ARBA" id="ARBA00004167"/>
    </source>
</evidence>
<evidence type="ECO:0000256" key="3">
    <source>
        <dbReference type="ARBA" id="ARBA00022737"/>
    </source>
</evidence>
<keyword evidence="6" id="KW-0175">Coiled coil</keyword>
<dbReference type="OrthoDB" id="270970at2759"/>
<dbReference type="InterPro" id="IPR035892">
    <property type="entry name" value="C2_domain_sf"/>
</dbReference>
<dbReference type="Pfam" id="PF00168">
    <property type="entry name" value="C2"/>
    <property type="match status" value="4"/>
</dbReference>
<dbReference type="PROSITE" id="PS50004">
    <property type="entry name" value="C2"/>
    <property type="match status" value="3"/>
</dbReference>
<keyword evidence="3" id="KW-0677">Repeat</keyword>
<keyword evidence="5" id="KW-0472">Membrane</keyword>
<proteinExistence type="predicted"/>
<reference evidence="8" key="1">
    <citation type="submission" date="2021-02" db="EMBL/GenBank/DDBJ databases">
        <authorList>
            <person name="Steward A R."/>
        </authorList>
    </citation>
    <scope>NUCLEOTIDE SEQUENCE</scope>
</reference>
<dbReference type="InterPro" id="IPR000008">
    <property type="entry name" value="C2_dom"/>
</dbReference>
<dbReference type="CDD" id="cd04037">
    <property type="entry name" value="C2E_Ferlin"/>
    <property type="match status" value="1"/>
</dbReference>
<dbReference type="PANTHER" id="PTHR12546:SF60">
    <property type="entry name" value="MISFIRE, ISOFORM F"/>
    <property type="match status" value="1"/>
</dbReference>
<dbReference type="Pfam" id="PF08150">
    <property type="entry name" value="FerB"/>
    <property type="match status" value="1"/>
</dbReference>
<dbReference type="InterPro" id="IPR037721">
    <property type="entry name" value="Ferlin"/>
</dbReference>
<gene>
    <name evidence="8" type="ORF">PMACD_LOCUS535</name>
</gene>
<dbReference type="InterPro" id="IPR012968">
    <property type="entry name" value="FerIin_dom"/>
</dbReference>
<dbReference type="EMBL" id="CAJOBZ010000001">
    <property type="protein sequence ID" value="CAF4748689.1"/>
    <property type="molecule type" value="Genomic_DNA"/>
</dbReference>
<accession>A0A821LC55</accession>